<protein>
    <recommendedName>
        <fullName evidence="4">Inositol phosphorylceramide synthase regulatory subunit KEI1</fullName>
    </recommendedName>
</protein>
<keyword evidence="3" id="KW-1185">Reference proteome</keyword>
<comment type="caution">
    <text evidence="2">The sequence shown here is derived from an EMBL/GenBank/DDBJ whole genome shotgun (WGS) entry which is preliminary data.</text>
</comment>
<evidence type="ECO:0000313" key="3">
    <source>
        <dbReference type="Proteomes" id="UP000694255"/>
    </source>
</evidence>
<keyword evidence="1" id="KW-0472">Membrane</keyword>
<dbReference type="PANTHER" id="PTHR28077:SF1">
    <property type="entry name" value="INOSITOL PHOSPHORYLCERAMIDE SYNTHASE REGULATORY SUBUNIT KEI1"/>
    <property type="match status" value="1"/>
</dbReference>
<proteinExistence type="predicted"/>
<dbReference type="EMBL" id="JAGSYN010000051">
    <property type="protein sequence ID" value="KAG7665244.1"/>
    <property type="molecule type" value="Genomic_DNA"/>
</dbReference>
<evidence type="ECO:0008006" key="4">
    <source>
        <dbReference type="Google" id="ProtNLM"/>
    </source>
</evidence>
<keyword evidence="1" id="KW-1133">Transmembrane helix</keyword>
<dbReference type="GO" id="GO:0000139">
    <property type="term" value="C:Golgi membrane"/>
    <property type="evidence" value="ECO:0007669"/>
    <property type="project" value="TreeGrafter"/>
</dbReference>
<feature type="transmembrane region" description="Helical" evidence="1">
    <location>
        <begin position="144"/>
        <end position="168"/>
    </location>
</feature>
<dbReference type="AlphaFoldDB" id="A0A8J5QPH7"/>
<name>A0A8J5QPH7_9ASCO</name>
<feature type="transmembrane region" description="Helical" evidence="1">
    <location>
        <begin position="15"/>
        <end position="34"/>
    </location>
</feature>
<evidence type="ECO:0000313" key="2">
    <source>
        <dbReference type="EMBL" id="KAG7665244.1"/>
    </source>
</evidence>
<dbReference type="OrthoDB" id="3338076at2759"/>
<dbReference type="RefSeq" id="XP_049265476.1">
    <property type="nucleotide sequence ID" value="XM_049404940.1"/>
</dbReference>
<accession>A0A8J5QPH7</accession>
<dbReference type="GO" id="GO:0006673">
    <property type="term" value="P:inositol phosphoceramide metabolic process"/>
    <property type="evidence" value="ECO:0007669"/>
    <property type="project" value="InterPro"/>
</dbReference>
<organism evidence="2 3">
    <name type="scientific">[Candida] subhashii</name>
    <dbReference type="NCBI Taxonomy" id="561895"/>
    <lineage>
        <taxon>Eukaryota</taxon>
        <taxon>Fungi</taxon>
        <taxon>Dikarya</taxon>
        <taxon>Ascomycota</taxon>
        <taxon>Saccharomycotina</taxon>
        <taxon>Pichiomycetes</taxon>
        <taxon>Debaryomycetaceae</taxon>
        <taxon>Spathaspora</taxon>
    </lineage>
</organism>
<sequence>MAFNRVLVNVLPQKFLGVLPLFIGVEIILGIAILNKASGLYGILSLLTGHPINFLQWLYNMIALLILPFYAMALINLKNKPRNVRKLSLATLIYILDTGIGCLYTLYFTYYWFYVEDTDATINARRDTVDDDLSRQSASQTRELFITFSTTVVITVVRFYFTLVMVSFTRLLLKQHISEISNTSGEGVVQHNVDEEEEEILGSTGMIGEVKKAVLDLELRSKEFLIRWLAQY</sequence>
<dbReference type="InterPro" id="IPR013862">
    <property type="entry name" value="Kei1"/>
</dbReference>
<dbReference type="Proteomes" id="UP000694255">
    <property type="component" value="Unassembled WGS sequence"/>
</dbReference>
<dbReference type="GO" id="GO:0070917">
    <property type="term" value="F:inositol phosphoceramide synthase regulator activity"/>
    <property type="evidence" value="ECO:0007669"/>
    <property type="project" value="InterPro"/>
</dbReference>
<evidence type="ECO:0000256" key="1">
    <source>
        <dbReference type="SAM" id="Phobius"/>
    </source>
</evidence>
<keyword evidence="1" id="KW-0812">Transmembrane</keyword>
<reference evidence="2 3" key="1">
    <citation type="journal article" date="2021" name="DNA Res.">
        <title>Genome analysis of Candida subhashii reveals its hybrid nature and dual mitochondrial genome conformations.</title>
        <authorList>
            <person name="Mixao V."/>
            <person name="Hegedusova E."/>
            <person name="Saus E."/>
            <person name="Pryszcz L.P."/>
            <person name="Cillingova A."/>
            <person name="Nosek J."/>
            <person name="Gabaldon T."/>
        </authorList>
    </citation>
    <scope>NUCLEOTIDE SEQUENCE [LARGE SCALE GENOMIC DNA]</scope>
    <source>
        <strain evidence="2 3">CBS 10753</strain>
    </source>
</reference>
<gene>
    <name evidence="2" type="ORF">J8A68_001300</name>
</gene>
<dbReference type="GeneID" id="73468101"/>
<feature type="transmembrane region" description="Helical" evidence="1">
    <location>
        <begin position="54"/>
        <end position="77"/>
    </location>
</feature>
<dbReference type="PANTHER" id="PTHR28077">
    <property type="entry name" value="INOSITOL PHOSPHORYLCERAMIDE SYNTHASE REGULATORY SUBUNIT KEI1"/>
    <property type="match status" value="1"/>
</dbReference>
<dbReference type="Pfam" id="PF08552">
    <property type="entry name" value="Kei1"/>
    <property type="match status" value="1"/>
</dbReference>
<dbReference type="GO" id="GO:0070916">
    <property type="term" value="C:inositol phosphoceramide synthase complex"/>
    <property type="evidence" value="ECO:0007669"/>
    <property type="project" value="TreeGrafter"/>
</dbReference>
<feature type="transmembrane region" description="Helical" evidence="1">
    <location>
        <begin position="89"/>
        <end position="113"/>
    </location>
</feature>